<evidence type="ECO:0000313" key="8">
    <source>
        <dbReference type="EMBL" id="NEA23843.1"/>
    </source>
</evidence>
<dbReference type="InterPro" id="IPR011990">
    <property type="entry name" value="TPR-like_helical_dom_sf"/>
</dbReference>
<dbReference type="Pfam" id="PF00486">
    <property type="entry name" value="Trans_reg_C"/>
    <property type="match status" value="1"/>
</dbReference>
<dbReference type="SMART" id="SM01043">
    <property type="entry name" value="BTAD"/>
    <property type="match status" value="1"/>
</dbReference>
<dbReference type="InterPro" id="IPR005158">
    <property type="entry name" value="BTAD"/>
</dbReference>
<sequence>MRVRLLGPIQVADGAGWTSIRAPQQRAVLAVLALGEGRTVTVDRLVDELWGDRPPGSAPNTIHAYVMRLRRVLGADLGRRLVTSSPGYRLQIDAQDVDTCVFDRMVTEGQAEAAAGRWEPASERLGRALGLWYGTALADVPAIPAVTAERARLEQCRLTAVEARLDADLELGRHAEVVSELEHLLTQNPLRENIRRQLMLALSACGRRAEALEIYRRGRELFAEELGIEPAQELRDLERAILRDDRPQSGASPRPARLSAHGAARESVRPAGAGSPFMLPPDIADFTGRGDQIQQLLSVLTRDGGPTARPITVICGHGGIGKTALAVHVAHRLRTRFPDGQLYVDLHGAEQEASDPGQVLARFLLALGVDHRVLPAGVEERSELYRALLAQRRALVVLDNASSERQIRPLLPGSPSSAVLVTTRRRVRWLSAHTMDLDALEPDTARLLLAKIVGTDRVSSEPAAAETIIRHCGHMPLAIRIAGGRLAARAHWTLARMATRLSDERQRLDELSEDDMAVRASLELSYAALEPTSRLLFRSLGLLEVSSFAAWVPAAMLGITVEQAESRLDSLIDAQLLTWRGTDAISLNRYGLHDLVRLYARERAEHEDTTHVRAEAKAAAFGEWLTMAETADGLIPERVAADVRGSAPRRPADPALTRLVQADPFAWFDSERSNLATVIAQAGAAGLDESAWELAATAANYFAYRGLYDDWRQTHELAKRICGRADNRLGEAVMLRNLGCLRMTGVNAPSRVVMRGAETALEAFRQAGELRGQIDTLFLRGYALRHKGEFDRALRDAEEGMTAATTIGYELGQSRFWYLRAVIERERGHDQAAAGHAELSFQLAEHSGTIHDRILALWELAATPADPISAERTWDRLHANVELCRQRGERLLEAYLLLATGDLARSFQYEGAREAIERALRAFEAYGVPFGRAVGLRRLGELDHAERRLDAALTNLMAAVELSVQSGSMFEQAVSLKALGGAHQANGDEDAARAACDRALALFKRLGNDRETQEVTGLLTS</sequence>
<dbReference type="CDD" id="cd15831">
    <property type="entry name" value="BTAD"/>
    <property type="match status" value="1"/>
</dbReference>
<dbReference type="PRINTS" id="PR00364">
    <property type="entry name" value="DISEASERSIST"/>
</dbReference>
<evidence type="ECO:0000256" key="6">
    <source>
        <dbReference type="SAM" id="MobiDB-lite"/>
    </source>
</evidence>
<dbReference type="InterPro" id="IPR001867">
    <property type="entry name" value="OmpR/PhoB-type_DNA-bd"/>
</dbReference>
<reference evidence="8 9" key="1">
    <citation type="submission" date="2020-01" db="EMBL/GenBank/DDBJ databases">
        <title>Insect and environment-associated Actinomycetes.</title>
        <authorList>
            <person name="Currrie C."/>
            <person name="Chevrette M."/>
            <person name="Carlson C."/>
            <person name="Stubbendieck R."/>
            <person name="Wendt-Pienkowski E."/>
        </authorList>
    </citation>
    <scope>NUCLEOTIDE SEQUENCE [LARGE SCALE GENOMIC DNA]</scope>
    <source>
        <strain evidence="8 9">SID10258</strain>
    </source>
</reference>
<dbReference type="SMART" id="SM00028">
    <property type="entry name" value="TPR"/>
    <property type="match status" value="5"/>
</dbReference>
<dbReference type="GO" id="GO:0006355">
    <property type="term" value="P:regulation of DNA-templated transcription"/>
    <property type="evidence" value="ECO:0007669"/>
    <property type="project" value="InterPro"/>
</dbReference>
<feature type="DNA-binding region" description="OmpR/PhoB-type" evidence="5">
    <location>
        <begin position="1"/>
        <end position="92"/>
    </location>
</feature>
<feature type="region of interest" description="Disordered" evidence="6">
    <location>
        <begin position="243"/>
        <end position="274"/>
    </location>
</feature>
<evidence type="ECO:0000256" key="5">
    <source>
        <dbReference type="PROSITE-ProRule" id="PRU01091"/>
    </source>
</evidence>
<dbReference type="InterPro" id="IPR036388">
    <property type="entry name" value="WH-like_DNA-bd_sf"/>
</dbReference>
<dbReference type="GO" id="GO:0003677">
    <property type="term" value="F:DNA binding"/>
    <property type="evidence" value="ECO:0007669"/>
    <property type="project" value="UniProtKB-UniRule"/>
</dbReference>
<dbReference type="AlphaFoldDB" id="A0A6L9QGP6"/>
<keyword evidence="2" id="KW-0805">Transcription regulation</keyword>
<protein>
    <submittedName>
        <fullName evidence="8">AfsR family transcriptional regulator</fullName>
    </submittedName>
</protein>
<dbReference type="Proteomes" id="UP000475532">
    <property type="component" value="Unassembled WGS sequence"/>
</dbReference>
<dbReference type="SMART" id="SM00862">
    <property type="entry name" value="Trans_reg_C"/>
    <property type="match status" value="1"/>
</dbReference>
<dbReference type="Pfam" id="PF00931">
    <property type="entry name" value="NB-ARC"/>
    <property type="match status" value="1"/>
</dbReference>
<dbReference type="SUPFAM" id="SSF46894">
    <property type="entry name" value="C-terminal effector domain of the bipartite response regulators"/>
    <property type="match status" value="1"/>
</dbReference>
<dbReference type="PANTHER" id="PTHR35807:SF1">
    <property type="entry name" value="TRANSCRIPTIONAL REGULATOR REDD"/>
    <property type="match status" value="1"/>
</dbReference>
<name>A0A6L9QGP6_9ACTN</name>
<keyword evidence="3 5" id="KW-0238">DNA-binding</keyword>
<evidence type="ECO:0000256" key="3">
    <source>
        <dbReference type="ARBA" id="ARBA00023125"/>
    </source>
</evidence>
<dbReference type="Gene3D" id="1.25.40.10">
    <property type="entry name" value="Tetratricopeptide repeat domain"/>
    <property type="match status" value="3"/>
</dbReference>
<evidence type="ECO:0000313" key="9">
    <source>
        <dbReference type="Proteomes" id="UP000475532"/>
    </source>
</evidence>
<dbReference type="PANTHER" id="PTHR35807">
    <property type="entry name" value="TRANSCRIPTIONAL REGULATOR REDD-RELATED"/>
    <property type="match status" value="1"/>
</dbReference>
<proteinExistence type="inferred from homology"/>
<dbReference type="GO" id="GO:0000160">
    <property type="term" value="P:phosphorelay signal transduction system"/>
    <property type="evidence" value="ECO:0007669"/>
    <property type="project" value="InterPro"/>
</dbReference>
<dbReference type="InterPro" id="IPR027417">
    <property type="entry name" value="P-loop_NTPase"/>
</dbReference>
<dbReference type="EMBL" id="JAAGLI010000378">
    <property type="protein sequence ID" value="NEA23843.1"/>
    <property type="molecule type" value="Genomic_DNA"/>
</dbReference>
<evidence type="ECO:0000256" key="2">
    <source>
        <dbReference type="ARBA" id="ARBA00023015"/>
    </source>
</evidence>
<comment type="caution">
    <text evidence="8">The sequence shown here is derived from an EMBL/GenBank/DDBJ whole genome shotgun (WGS) entry which is preliminary data.</text>
</comment>
<evidence type="ECO:0000256" key="1">
    <source>
        <dbReference type="ARBA" id="ARBA00005820"/>
    </source>
</evidence>
<dbReference type="SUPFAM" id="SSF48452">
    <property type="entry name" value="TPR-like"/>
    <property type="match status" value="3"/>
</dbReference>
<dbReference type="InterPro" id="IPR051677">
    <property type="entry name" value="AfsR-DnrI-RedD_regulator"/>
</dbReference>
<keyword evidence="4" id="KW-0804">Transcription</keyword>
<dbReference type="Gene3D" id="3.40.50.300">
    <property type="entry name" value="P-loop containing nucleotide triphosphate hydrolases"/>
    <property type="match status" value="1"/>
</dbReference>
<dbReference type="InterPro" id="IPR002182">
    <property type="entry name" value="NB-ARC"/>
</dbReference>
<evidence type="ECO:0000259" key="7">
    <source>
        <dbReference type="PROSITE" id="PS51755"/>
    </source>
</evidence>
<gene>
    <name evidence="8" type="ORF">G3I70_15300</name>
</gene>
<dbReference type="SUPFAM" id="SSF52540">
    <property type="entry name" value="P-loop containing nucleoside triphosphate hydrolases"/>
    <property type="match status" value="1"/>
</dbReference>
<dbReference type="Pfam" id="PF03704">
    <property type="entry name" value="BTAD"/>
    <property type="match status" value="1"/>
</dbReference>
<dbReference type="InterPro" id="IPR019734">
    <property type="entry name" value="TPR_rpt"/>
</dbReference>
<evidence type="ECO:0000256" key="4">
    <source>
        <dbReference type="ARBA" id="ARBA00023163"/>
    </source>
</evidence>
<dbReference type="Gene3D" id="1.10.10.10">
    <property type="entry name" value="Winged helix-like DNA-binding domain superfamily/Winged helix DNA-binding domain"/>
    <property type="match status" value="1"/>
</dbReference>
<comment type="similarity">
    <text evidence="1">Belongs to the AfsR/DnrI/RedD regulatory family.</text>
</comment>
<feature type="domain" description="OmpR/PhoB-type" evidence="7">
    <location>
        <begin position="1"/>
        <end position="92"/>
    </location>
</feature>
<accession>A0A6L9QGP6</accession>
<dbReference type="GO" id="GO:0043531">
    <property type="term" value="F:ADP binding"/>
    <property type="evidence" value="ECO:0007669"/>
    <property type="project" value="InterPro"/>
</dbReference>
<dbReference type="RefSeq" id="WP_163056578.1">
    <property type="nucleotide sequence ID" value="NZ_JAAGLI010000378.1"/>
</dbReference>
<dbReference type="InterPro" id="IPR016032">
    <property type="entry name" value="Sig_transdc_resp-reg_C-effctor"/>
</dbReference>
<organism evidence="8 9">
    <name type="scientific">Actinomadura bangladeshensis</name>
    <dbReference type="NCBI Taxonomy" id="453573"/>
    <lineage>
        <taxon>Bacteria</taxon>
        <taxon>Bacillati</taxon>
        <taxon>Actinomycetota</taxon>
        <taxon>Actinomycetes</taxon>
        <taxon>Streptosporangiales</taxon>
        <taxon>Thermomonosporaceae</taxon>
        <taxon>Actinomadura</taxon>
    </lineage>
</organism>
<dbReference type="PROSITE" id="PS51755">
    <property type="entry name" value="OMPR_PHOB"/>
    <property type="match status" value="1"/>
</dbReference>